<dbReference type="Proteomes" id="UP000257039">
    <property type="component" value="Unassembled WGS sequence"/>
</dbReference>
<organism evidence="2 3">
    <name type="scientific">Zooshikella ganghwensis</name>
    <dbReference type="NCBI Taxonomy" id="202772"/>
    <lineage>
        <taxon>Bacteria</taxon>
        <taxon>Pseudomonadati</taxon>
        <taxon>Pseudomonadota</taxon>
        <taxon>Gammaproteobacteria</taxon>
        <taxon>Oceanospirillales</taxon>
        <taxon>Zooshikellaceae</taxon>
        <taxon>Zooshikella</taxon>
    </lineage>
</organism>
<keyword evidence="1" id="KW-0732">Signal</keyword>
<dbReference type="RefSeq" id="WP_094785763.1">
    <property type="nucleotide sequence ID" value="NZ_JAEVHG010000004.1"/>
</dbReference>
<reference evidence="2 3" key="1">
    <citation type="submission" date="2017-04" db="EMBL/GenBank/DDBJ databases">
        <title>Draft genome sequence of Zooshikella ganghwensis VG4 isolated from Red Sea sediments.</title>
        <authorList>
            <person name="Rehman Z."/>
            <person name="Alam I."/>
            <person name="Kamau A."/>
            <person name="Bajic V."/>
            <person name="Leiknes T."/>
        </authorList>
    </citation>
    <scope>NUCLEOTIDE SEQUENCE [LARGE SCALE GENOMIC DNA]</scope>
    <source>
        <strain evidence="2 3">VG4</strain>
    </source>
</reference>
<keyword evidence="3" id="KW-1185">Reference proteome</keyword>
<dbReference type="EMBL" id="NDXW01000001">
    <property type="protein sequence ID" value="RDH42227.1"/>
    <property type="molecule type" value="Genomic_DNA"/>
</dbReference>
<protein>
    <submittedName>
        <fullName evidence="2">Uncharacterized protein</fullName>
    </submittedName>
</protein>
<sequence length="142" mass="15518">MGIVKYFAALIICLACSVSALAQTPLIFKFGDETVKVTQADVQDAALRIGIKKQLFLNLTLKEQANQNMTKTASEQAGKKLTILFGKNTLAKDILIPESIEDFNDMQIALPKNKNLAYQILEALSQITPPAPEPAKEAEAKQ</sequence>
<comment type="caution">
    <text evidence="2">The sequence shown here is derived from an EMBL/GenBank/DDBJ whole genome shotgun (WGS) entry which is preliminary data.</text>
</comment>
<feature type="signal peptide" evidence="1">
    <location>
        <begin position="1"/>
        <end position="22"/>
    </location>
</feature>
<evidence type="ECO:0000256" key="1">
    <source>
        <dbReference type="SAM" id="SignalP"/>
    </source>
</evidence>
<accession>A0A4P9VJ38</accession>
<proteinExistence type="predicted"/>
<feature type="chain" id="PRO_5020793777" evidence="1">
    <location>
        <begin position="23"/>
        <end position="142"/>
    </location>
</feature>
<evidence type="ECO:0000313" key="3">
    <source>
        <dbReference type="Proteomes" id="UP000257039"/>
    </source>
</evidence>
<gene>
    <name evidence="2" type="ORF">B9G39_01505</name>
</gene>
<evidence type="ECO:0000313" key="2">
    <source>
        <dbReference type="EMBL" id="RDH42227.1"/>
    </source>
</evidence>
<dbReference type="AlphaFoldDB" id="A0A4P9VJ38"/>
<name>A0A4P9VJ38_9GAMM</name>